<evidence type="ECO:0000256" key="4">
    <source>
        <dbReference type="ARBA" id="ARBA00023136"/>
    </source>
</evidence>
<evidence type="ECO:0000313" key="8">
    <source>
        <dbReference type="EMBL" id="CAG7717320.1"/>
    </source>
</evidence>
<comment type="function">
    <text evidence="6">Forms chloride channels.</text>
</comment>
<evidence type="ECO:0000313" key="9">
    <source>
        <dbReference type="Proteomes" id="UP000708208"/>
    </source>
</evidence>
<name>A0A8J2JHY1_9HEXA</name>
<keyword evidence="2" id="KW-0812">Transmembrane</keyword>
<sequence length="56" mass="6599">MRRTMMRYLNLSFVVTMGMMSTQAKKRFPTLNHLVEAGFLLPHEQVILENMNNKTK</sequence>
<evidence type="ECO:0000256" key="5">
    <source>
        <dbReference type="ARBA" id="ARBA00034769"/>
    </source>
</evidence>
<evidence type="ECO:0000313" key="7">
    <source>
        <dbReference type="EMBL" id="CAG7717307.1"/>
    </source>
</evidence>
<keyword evidence="6" id="KW-1003">Cell membrane</keyword>
<keyword evidence="6" id="KW-0813">Transport</keyword>
<keyword evidence="6" id="KW-0407">Ion channel</keyword>
<keyword evidence="9" id="KW-1185">Reference proteome</keyword>
<comment type="similarity">
    <text evidence="5 6">Belongs to the anion channel-forming bestrophin (TC 1.A.46) family. Calcium-sensitive chloride channel subfamily.</text>
</comment>
<dbReference type="GO" id="GO:0005886">
    <property type="term" value="C:plasma membrane"/>
    <property type="evidence" value="ECO:0007669"/>
    <property type="project" value="UniProtKB-SubCell"/>
</dbReference>
<dbReference type="EMBL" id="CAJVCH010044717">
    <property type="protein sequence ID" value="CAG7717307.1"/>
    <property type="molecule type" value="Genomic_DNA"/>
</dbReference>
<accession>A0A8J2JHY1</accession>
<keyword evidence="6" id="KW-0868">Chloride</keyword>
<comment type="subcellular location">
    <subcellularLocation>
        <location evidence="6">Cell membrane</location>
        <topology evidence="6">Multi-pass membrane protein</topology>
    </subcellularLocation>
    <subcellularLocation>
        <location evidence="1">Membrane</location>
    </subcellularLocation>
</comment>
<protein>
    <recommendedName>
        <fullName evidence="6">Bestrophin homolog</fullName>
    </recommendedName>
</protein>
<dbReference type="Proteomes" id="UP000708208">
    <property type="component" value="Unassembled WGS sequence"/>
</dbReference>
<dbReference type="GO" id="GO:0005254">
    <property type="term" value="F:chloride channel activity"/>
    <property type="evidence" value="ECO:0007669"/>
    <property type="project" value="UniProtKB-KW"/>
</dbReference>
<dbReference type="EMBL" id="CAJVCH010044819">
    <property type="protein sequence ID" value="CAG7717320.1"/>
    <property type="molecule type" value="Genomic_DNA"/>
</dbReference>
<dbReference type="InterPro" id="IPR000615">
    <property type="entry name" value="Bestrophin"/>
</dbReference>
<gene>
    <name evidence="7" type="ORF">AFUS01_LOCUS6771</name>
    <name evidence="8" type="ORF">AFUS01_LOCUS6783</name>
</gene>
<dbReference type="PANTHER" id="PTHR10736">
    <property type="entry name" value="BESTROPHIN"/>
    <property type="match status" value="1"/>
</dbReference>
<reference evidence="8" key="1">
    <citation type="submission" date="2021-06" db="EMBL/GenBank/DDBJ databases">
        <authorList>
            <person name="Hodson N. C."/>
            <person name="Mongue J. A."/>
            <person name="Jaron S. K."/>
        </authorList>
    </citation>
    <scope>NUCLEOTIDE SEQUENCE</scope>
</reference>
<organism evidence="8 9">
    <name type="scientific">Allacma fusca</name>
    <dbReference type="NCBI Taxonomy" id="39272"/>
    <lineage>
        <taxon>Eukaryota</taxon>
        <taxon>Metazoa</taxon>
        <taxon>Ecdysozoa</taxon>
        <taxon>Arthropoda</taxon>
        <taxon>Hexapoda</taxon>
        <taxon>Collembola</taxon>
        <taxon>Symphypleona</taxon>
        <taxon>Sminthuridae</taxon>
        <taxon>Allacma</taxon>
    </lineage>
</organism>
<keyword evidence="6" id="KW-0406">Ion transport</keyword>
<evidence type="ECO:0000256" key="3">
    <source>
        <dbReference type="ARBA" id="ARBA00022989"/>
    </source>
</evidence>
<dbReference type="PANTHER" id="PTHR10736:SF65">
    <property type="entry name" value="BESTROPHIN 1, ISOFORM C-RELATED"/>
    <property type="match status" value="1"/>
</dbReference>
<keyword evidence="4" id="KW-0472">Membrane</keyword>
<evidence type="ECO:0000256" key="2">
    <source>
        <dbReference type="ARBA" id="ARBA00022692"/>
    </source>
</evidence>
<keyword evidence="3" id="KW-1133">Transmembrane helix</keyword>
<keyword evidence="6" id="KW-0869">Chloride channel</keyword>
<evidence type="ECO:0000256" key="6">
    <source>
        <dbReference type="RuleBase" id="RU363126"/>
    </source>
</evidence>
<dbReference type="GO" id="GO:0034707">
    <property type="term" value="C:chloride channel complex"/>
    <property type="evidence" value="ECO:0007669"/>
    <property type="project" value="UniProtKB-KW"/>
</dbReference>
<dbReference type="Pfam" id="PF01062">
    <property type="entry name" value="Bestrophin"/>
    <property type="match status" value="1"/>
</dbReference>
<dbReference type="AlphaFoldDB" id="A0A8J2JHY1"/>
<dbReference type="InterPro" id="IPR021134">
    <property type="entry name" value="Bestrophin-like"/>
</dbReference>
<comment type="caution">
    <text evidence="8">The sequence shown here is derived from an EMBL/GenBank/DDBJ whole genome shotgun (WGS) entry which is preliminary data.</text>
</comment>
<dbReference type="OrthoDB" id="201595at2759"/>
<feature type="non-terminal residue" evidence="8">
    <location>
        <position position="56"/>
    </location>
</feature>
<evidence type="ECO:0000256" key="1">
    <source>
        <dbReference type="ARBA" id="ARBA00004370"/>
    </source>
</evidence>
<proteinExistence type="inferred from homology"/>